<evidence type="ECO:0000256" key="2">
    <source>
        <dbReference type="SAM" id="MobiDB-lite"/>
    </source>
</evidence>
<reference evidence="6 7" key="1">
    <citation type="submission" date="2017-06" db="EMBL/GenBank/DDBJ databases">
        <authorList>
            <person name="Kim H.J."/>
            <person name="Triplett B.A."/>
        </authorList>
    </citation>
    <scope>NUCLEOTIDE SEQUENCE [LARGE SCALE GENOMIC DNA]</scope>
    <source>
        <strain evidence="6 7">DSM 8800</strain>
    </source>
</reference>
<accession>A0A238W590</accession>
<keyword evidence="3" id="KW-1133">Transmembrane helix</keyword>
<dbReference type="NCBIfam" id="NF045517">
    <property type="entry name" value="halo_surf_dom"/>
    <property type="match status" value="1"/>
</dbReference>
<gene>
    <name evidence="6" type="ORF">SAMN06264855_105125</name>
</gene>
<keyword evidence="1" id="KW-0732">Signal</keyword>
<name>A0A238W590_HALVU</name>
<dbReference type="AlphaFoldDB" id="A0A238W590"/>
<dbReference type="Pfam" id="PF25162">
    <property type="entry name" value="DUF7827"/>
    <property type="match status" value="1"/>
</dbReference>
<evidence type="ECO:0000259" key="4">
    <source>
        <dbReference type="Pfam" id="PF18204"/>
    </source>
</evidence>
<dbReference type="GO" id="GO:0030115">
    <property type="term" value="C:S-layer"/>
    <property type="evidence" value="ECO:0007669"/>
    <property type="project" value="UniProtKB-SubCell"/>
</dbReference>
<organism evidence="6 7">
    <name type="scientific">Halorubrum vacuolatum</name>
    <name type="common">Natronobacterium vacuolatum</name>
    <dbReference type="NCBI Taxonomy" id="63740"/>
    <lineage>
        <taxon>Archaea</taxon>
        <taxon>Methanobacteriati</taxon>
        <taxon>Methanobacteriota</taxon>
        <taxon>Stenosarchaea group</taxon>
        <taxon>Halobacteria</taxon>
        <taxon>Halobacteriales</taxon>
        <taxon>Haloferacaceae</taxon>
        <taxon>Halorubrum</taxon>
    </lineage>
</organism>
<dbReference type="Proteomes" id="UP000198397">
    <property type="component" value="Unassembled WGS sequence"/>
</dbReference>
<keyword evidence="3" id="KW-0472">Membrane</keyword>
<dbReference type="InterPro" id="IPR026371">
    <property type="entry name" value="PGF_CTERM"/>
</dbReference>
<feature type="region of interest" description="Disordered" evidence="2">
    <location>
        <begin position="840"/>
        <end position="884"/>
    </location>
</feature>
<dbReference type="OrthoDB" id="325633at2157"/>
<dbReference type="Gene3D" id="2.60.40.10">
    <property type="entry name" value="Immunoglobulins"/>
    <property type="match status" value="1"/>
</dbReference>
<dbReference type="Pfam" id="PF18204">
    <property type="entry name" value="PGF-CTERM"/>
    <property type="match status" value="1"/>
</dbReference>
<feature type="transmembrane region" description="Helical" evidence="3">
    <location>
        <begin position="885"/>
        <end position="903"/>
    </location>
</feature>
<keyword evidence="3" id="KW-0812">Transmembrane</keyword>
<evidence type="ECO:0000313" key="7">
    <source>
        <dbReference type="Proteomes" id="UP000198397"/>
    </source>
</evidence>
<sequence length="907" mass="98158">MTRTHNHTRTKAVSVFFSAIMVFSMVAVGVTVTPAAASPAIDSYDPENPWQGQAVTATVDGLDPGDEVDLRRVTDTSNGGSTVSSSTFIEELDVEADNGDRVVRIDTDDLDSGDYFLSGSGLSSTPSMDDTFEVRIQRLDAAFDDDVVTDFGADSETDLDISSNRGTYTLNVSADGDLDSEELFTIFVDADSENHPAGDNSIREDLIDPDNDIDDLGDLYEAIRAGTYDGEFDTADDVTSGDIWGEFNVFLYAEGKDDDLDHDEKIGLHRITDREEAVDFDGIDGGDYEFLFEVTDTAAEATASITVDDVDDAELSFVDSTVDVAQGGVASITVEANDAADSGLLVIGEIDDFGYQLNVTIESFNDDDRITLYFNTYTAGTSDDGDGTDLEDIIWVDEDDADEDAAIDYSETEEHEDSDTLEFILSEGDYDMSVIALGDFDDAVDDPDDVGSLLIDERETTGLNVWTAAADTVDDIDAVDDVLAGAEAGNVTQRDLVTQDDWAIFELDATGLDGMFQYATDNGGLSAITNTNNAADDTLLAQEESDRAARVRLRETRASAGPNADRRLVDWEQADYEIITTAGQSTVFIAVDTDSWNDDHDVFDPGAALDEEDDYEFIMNVRIEDEWLLEFDEEEDDDLDDLFQTIESSFDVEERTGQFRHDPYEVTATEDVEIVASTNVAPGTELTIRARSSGDTRPSFIMSDSDLVVTQNEDVTGTFDFSGKNVGDTFDLTLRPTGQFPDDVEAEGIVVDEIDATAVFEVSDLDPADADVELGDVIDASATITNTGTEDATKDVEVRVDGDTIATQEIELEAGEDVTAEFEIDTSDLDAGDYTHSVWTEDDEETGSLTIVDPDADDDDVDDADDADDADADDEPADVDDDTPGFGVLVALAALLAAALLAVRRRS</sequence>
<dbReference type="NCBIfam" id="TIGR04126">
    <property type="entry name" value="PGF_CTERM"/>
    <property type="match status" value="1"/>
</dbReference>
<feature type="domain" description="DUF7827" evidence="5">
    <location>
        <begin position="307"/>
        <end position="434"/>
    </location>
</feature>
<evidence type="ECO:0000313" key="6">
    <source>
        <dbReference type="EMBL" id="SNR41571.1"/>
    </source>
</evidence>
<protein>
    <submittedName>
        <fullName evidence="6">PGF-CTERM protein</fullName>
    </submittedName>
</protein>
<dbReference type="EMBL" id="FZNQ01000005">
    <property type="protein sequence ID" value="SNR41571.1"/>
    <property type="molecule type" value="Genomic_DNA"/>
</dbReference>
<evidence type="ECO:0000259" key="5">
    <source>
        <dbReference type="Pfam" id="PF25162"/>
    </source>
</evidence>
<dbReference type="GO" id="GO:0005886">
    <property type="term" value="C:plasma membrane"/>
    <property type="evidence" value="ECO:0007669"/>
    <property type="project" value="UniProtKB-SubCell"/>
</dbReference>
<dbReference type="InterPro" id="IPR013783">
    <property type="entry name" value="Ig-like_fold"/>
</dbReference>
<evidence type="ECO:0000256" key="1">
    <source>
        <dbReference type="ARBA" id="ARBA00022729"/>
    </source>
</evidence>
<keyword evidence="7" id="KW-1185">Reference proteome</keyword>
<feature type="domain" description="PGF-CTERM archaeal protein-sorting signal" evidence="4">
    <location>
        <begin position="883"/>
        <end position="905"/>
    </location>
</feature>
<feature type="compositionally biased region" description="Acidic residues" evidence="2">
    <location>
        <begin position="854"/>
        <end position="883"/>
    </location>
</feature>
<dbReference type="RefSeq" id="WP_143420359.1">
    <property type="nucleotide sequence ID" value="NZ_FZNQ01000005.1"/>
</dbReference>
<dbReference type="InterPro" id="IPR057149">
    <property type="entry name" value="DUF7827"/>
</dbReference>
<evidence type="ECO:0000256" key="3">
    <source>
        <dbReference type="SAM" id="Phobius"/>
    </source>
</evidence>
<proteinExistence type="predicted"/>
<feature type="transmembrane region" description="Helical" evidence="3">
    <location>
        <begin position="12"/>
        <end position="32"/>
    </location>
</feature>